<organism evidence="2 3">
    <name type="scientific">Apodospora peruviana</name>
    <dbReference type="NCBI Taxonomy" id="516989"/>
    <lineage>
        <taxon>Eukaryota</taxon>
        <taxon>Fungi</taxon>
        <taxon>Dikarya</taxon>
        <taxon>Ascomycota</taxon>
        <taxon>Pezizomycotina</taxon>
        <taxon>Sordariomycetes</taxon>
        <taxon>Sordariomycetidae</taxon>
        <taxon>Sordariales</taxon>
        <taxon>Lasiosphaeriaceae</taxon>
        <taxon>Apodospora</taxon>
    </lineage>
</organism>
<sequence length="282" mass="30574">MASEQQQDQEYLFALAESELKRLSMQHAWIQKCLDNQLIFAPVNLRKPGLKVLDVGCADGTLLCDLQPQLDPSAQLVGVDNMSSFLPKEPTTTNISYVVHDVCEPFVGADMKDAFDLTHVRLVLPGAGRVGIPAAIKNLIGSLAPGGWLQVQEFDFSDDDDAPRSIKDLQSVVRRFWQAVGIEPGFVHELAALFEEAGLVNVGVKKVVLSVGKKMGDEAACANSIEPFKLTIPSIVGAATAMGVELPNEAVENLAERFEQEMRDEGGSFKAVIVWGQKPVSA</sequence>
<dbReference type="Proteomes" id="UP001283341">
    <property type="component" value="Unassembled WGS sequence"/>
</dbReference>
<comment type="similarity">
    <text evidence="1">Belongs to the methyltransferase superfamily. LaeA methyltransferase family.</text>
</comment>
<proteinExistence type="inferred from homology"/>
<dbReference type="InterPro" id="IPR029063">
    <property type="entry name" value="SAM-dependent_MTases_sf"/>
</dbReference>
<evidence type="ECO:0000313" key="3">
    <source>
        <dbReference type="Proteomes" id="UP001283341"/>
    </source>
</evidence>
<dbReference type="GO" id="GO:0032259">
    <property type="term" value="P:methylation"/>
    <property type="evidence" value="ECO:0007669"/>
    <property type="project" value="UniProtKB-KW"/>
</dbReference>
<dbReference type="Pfam" id="PF13489">
    <property type="entry name" value="Methyltransf_23"/>
    <property type="match status" value="1"/>
</dbReference>
<name>A0AAE0HTK5_9PEZI</name>
<dbReference type="SUPFAM" id="SSF53335">
    <property type="entry name" value="S-adenosyl-L-methionine-dependent methyltransferases"/>
    <property type="match status" value="1"/>
</dbReference>
<keyword evidence="2" id="KW-0489">Methyltransferase</keyword>
<dbReference type="AlphaFoldDB" id="A0AAE0HTK5"/>
<dbReference type="GO" id="GO:0008168">
    <property type="term" value="F:methyltransferase activity"/>
    <property type="evidence" value="ECO:0007669"/>
    <property type="project" value="UniProtKB-KW"/>
</dbReference>
<evidence type="ECO:0000256" key="1">
    <source>
        <dbReference type="ARBA" id="ARBA00038158"/>
    </source>
</evidence>
<keyword evidence="3" id="KW-1185">Reference proteome</keyword>
<comment type="caution">
    <text evidence="2">The sequence shown here is derived from an EMBL/GenBank/DDBJ whole genome shotgun (WGS) entry which is preliminary data.</text>
</comment>
<protein>
    <submittedName>
        <fullName evidence="2">S-adenosyl-L-methionine-dependent methyltransferase</fullName>
    </submittedName>
</protein>
<evidence type="ECO:0000313" key="2">
    <source>
        <dbReference type="EMBL" id="KAK3312446.1"/>
    </source>
</evidence>
<dbReference type="Gene3D" id="3.40.50.150">
    <property type="entry name" value="Vaccinia Virus protein VP39"/>
    <property type="match status" value="1"/>
</dbReference>
<dbReference type="EMBL" id="JAUEDM010000009">
    <property type="protein sequence ID" value="KAK3312446.1"/>
    <property type="molecule type" value="Genomic_DNA"/>
</dbReference>
<reference evidence="2" key="1">
    <citation type="journal article" date="2023" name="Mol. Phylogenet. Evol.">
        <title>Genome-scale phylogeny and comparative genomics of the fungal order Sordariales.</title>
        <authorList>
            <person name="Hensen N."/>
            <person name="Bonometti L."/>
            <person name="Westerberg I."/>
            <person name="Brannstrom I.O."/>
            <person name="Guillou S."/>
            <person name="Cros-Aarteil S."/>
            <person name="Calhoun S."/>
            <person name="Haridas S."/>
            <person name="Kuo A."/>
            <person name="Mondo S."/>
            <person name="Pangilinan J."/>
            <person name="Riley R."/>
            <person name="LaButti K."/>
            <person name="Andreopoulos B."/>
            <person name="Lipzen A."/>
            <person name="Chen C."/>
            <person name="Yan M."/>
            <person name="Daum C."/>
            <person name="Ng V."/>
            <person name="Clum A."/>
            <person name="Steindorff A."/>
            <person name="Ohm R.A."/>
            <person name="Martin F."/>
            <person name="Silar P."/>
            <person name="Natvig D.O."/>
            <person name="Lalanne C."/>
            <person name="Gautier V."/>
            <person name="Ament-Velasquez S.L."/>
            <person name="Kruys A."/>
            <person name="Hutchinson M.I."/>
            <person name="Powell A.J."/>
            <person name="Barry K."/>
            <person name="Miller A.N."/>
            <person name="Grigoriev I.V."/>
            <person name="Debuchy R."/>
            <person name="Gladieux P."/>
            <person name="Hiltunen Thoren M."/>
            <person name="Johannesson H."/>
        </authorList>
    </citation>
    <scope>NUCLEOTIDE SEQUENCE</scope>
    <source>
        <strain evidence="2">CBS 118394</strain>
    </source>
</reference>
<keyword evidence="2" id="KW-0808">Transferase</keyword>
<gene>
    <name evidence="2" type="ORF">B0H66DRAFT_570668</name>
</gene>
<accession>A0AAE0HTK5</accession>
<reference evidence="2" key="2">
    <citation type="submission" date="2023-06" db="EMBL/GenBank/DDBJ databases">
        <authorList>
            <consortium name="Lawrence Berkeley National Laboratory"/>
            <person name="Haridas S."/>
            <person name="Hensen N."/>
            <person name="Bonometti L."/>
            <person name="Westerberg I."/>
            <person name="Brannstrom I.O."/>
            <person name="Guillou S."/>
            <person name="Cros-Aarteil S."/>
            <person name="Calhoun S."/>
            <person name="Kuo A."/>
            <person name="Mondo S."/>
            <person name="Pangilinan J."/>
            <person name="Riley R."/>
            <person name="Labutti K."/>
            <person name="Andreopoulos B."/>
            <person name="Lipzen A."/>
            <person name="Chen C."/>
            <person name="Yanf M."/>
            <person name="Daum C."/>
            <person name="Ng V."/>
            <person name="Clum A."/>
            <person name="Steindorff A."/>
            <person name="Ohm R."/>
            <person name="Martin F."/>
            <person name="Silar P."/>
            <person name="Natvig D."/>
            <person name="Lalanne C."/>
            <person name="Gautier V."/>
            <person name="Ament-Velasquez S.L."/>
            <person name="Kruys A."/>
            <person name="Hutchinson M.I."/>
            <person name="Powell A.J."/>
            <person name="Barry K."/>
            <person name="Miller A.N."/>
            <person name="Grigoriev I.V."/>
            <person name="Debuchy R."/>
            <person name="Gladieux P."/>
            <person name="Thoren M.H."/>
            <person name="Johannesson H."/>
        </authorList>
    </citation>
    <scope>NUCLEOTIDE SEQUENCE</scope>
    <source>
        <strain evidence="2">CBS 118394</strain>
    </source>
</reference>
<dbReference type="PANTHER" id="PTHR43591">
    <property type="entry name" value="METHYLTRANSFERASE"/>
    <property type="match status" value="1"/>
</dbReference>